<keyword evidence="1" id="KW-0677">Repeat</keyword>
<dbReference type="Gene3D" id="1.25.40.10">
    <property type="entry name" value="Tetratricopeptide repeat domain"/>
    <property type="match status" value="3"/>
</dbReference>
<comment type="caution">
    <text evidence="3">The sequence shown here is derived from an EMBL/GenBank/DDBJ whole genome shotgun (WGS) entry which is preliminary data.</text>
</comment>
<dbReference type="GO" id="GO:0003723">
    <property type="term" value="F:RNA binding"/>
    <property type="evidence" value="ECO:0007669"/>
    <property type="project" value="InterPro"/>
</dbReference>
<evidence type="ECO:0000256" key="1">
    <source>
        <dbReference type="ARBA" id="ARBA00022737"/>
    </source>
</evidence>
<organism evidence="3 4">
    <name type="scientific">Acorus calamus</name>
    <name type="common">Sweet flag</name>
    <dbReference type="NCBI Taxonomy" id="4465"/>
    <lineage>
        <taxon>Eukaryota</taxon>
        <taxon>Viridiplantae</taxon>
        <taxon>Streptophyta</taxon>
        <taxon>Embryophyta</taxon>
        <taxon>Tracheophyta</taxon>
        <taxon>Spermatophyta</taxon>
        <taxon>Magnoliopsida</taxon>
        <taxon>Liliopsida</taxon>
        <taxon>Acoraceae</taxon>
        <taxon>Acorus</taxon>
    </lineage>
</organism>
<feature type="repeat" description="PPR" evidence="2">
    <location>
        <begin position="207"/>
        <end position="241"/>
    </location>
</feature>
<proteinExistence type="predicted"/>
<dbReference type="InterPro" id="IPR002885">
    <property type="entry name" value="PPR_rpt"/>
</dbReference>
<dbReference type="InterPro" id="IPR011990">
    <property type="entry name" value="TPR-like_helical_dom_sf"/>
</dbReference>
<dbReference type="FunFam" id="1.25.40.10:FF:000436">
    <property type="entry name" value="Pentatricopeptide repeat-containing protein At5g39350 family"/>
    <property type="match status" value="1"/>
</dbReference>
<dbReference type="Pfam" id="PF01535">
    <property type="entry name" value="PPR"/>
    <property type="match status" value="2"/>
</dbReference>
<dbReference type="EMBL" id="JAUJYO010000010">
    <property type="protein sequence ID" value="KAK1306452.1"/>
    <property type="molecule type" value="Genomic_DNA"/>
</dbReference>
<gene>
    <name evidence="3" type="primary">PCMP-H12</name>
    <name evidence="3" type="ORF">QJS10_CPA10g00405</name>
</gene>
<evidence type="ECO:0000313" key="4">
    <source>
        <dbReference type="Proteomes" id="UP001180020"/>
    </source>
</evidence>
<dbReference type="PANTHER" id="PTHR47926">
    <property type="entry name" value="PENTATRICOPEPTIDE REPEAT-CONTAINING PROTEIN"/>
    <property type="match status" value="1"/>
</dbReference>
<feature type="repeat" description="PPR" evidence="2">
    <location>
        <begin position="105"/>
        <end position="139"/>
    </location>
</feature>
<dbReference type="InterPro" id="IPR046960">
    <property type="entry name" value="PPR_At4g14850-like_plant"/>
</dbReference>
<evidence type="ECO:0000313" key="3">
    <source>
        <dbReference type="EMBL" id="KAK1306452.1"/>
    </source>
</evidence>
<dbReference type="NCBIfam" id="TIGR00756">
    <property type="entry name" value="PPR"/>
    <property type="match status" value="2"/>
</dbReference>
<name>A0AAV9DZN1_ACOCL</name>
<dbReference type="PANTHER" id="PTHR47926:SF454">
    <property type="entry name" value="REPEAT-CONTAINING PROTEIN, PUTATIVE-RELATED"/>
    <property type="match status" value="1"/>
</dbReference>
<reference evidence="3" key="2">
    <citation type="submission" date="2023-06" db="EMBL/GenBank/DDBJ databases">
        <authorList>
            <person name="Ma L."/>
            <person name="Liu K.-W."/>
            <person name="Li Z."/>
            <person name="Hsiao Y.-Y."/>
            <person name="Qi Y."/>
            <person name="Fu T."/>
            <person name="Tang G."/>
            <person name="Zhang D."/>
            <person name="Sun W.-H."/>
            <person name="Liu D.-K."/>
            <person name="Li Y."/>
            <person name="Chen G.-Z."/>
            <person name="Liu X.-D."/>
            <person name="Liao X.-Y."/>
            <person name="Jiang Y.-T."/>
            <person name="Yu X."/>
            <person name="Hao Y."/>
            <person name="Huang J."/>
            <person name="Zhao X.-W."/>
            <person name="Ke S."/>
            <person name="Chen Y.-Y."/>
            <person name="Wu W.-L."/>
            <person name="Hsu J.-L."/>
            <person name="Lin Y.-F."/>
            <person name="Huang M.-D."/>
            <person name="Li C.-Y."/>
            <person name="Huang L."/>
            <person name="Wang Z.-W."/>
            <person name="Zhao X."/>
            <person name="Zhong W.-Y."/>
            <person name="Peng D.-H."/>
            <person name="Ahmad S."/>
            <person name="Lan S."/>
            <person name="Zhang J.-S."/>
            <person name="Tsai W.-C."/>
            <person name="Van De Peer Y."/>
            <person name="Liu Z.-J."/>
        </authorList>
    </citation>
    <scope>NUCLEOTIDE SEQUENCE</scope>
    <source>
        <strain evidence="3">CP</strain>
        <tissue evidence="3">Leaves</tissue>
    </source>
</reference>
<sequence length="306" mass="33653">MLSSGHSPNTHTFPSLLRACAHPPTSRALHAHLLKSGLPITNHPFIHSSLVATYVRTHNLLDAQKLFDIGFPPNPVSATALIVGYADSGRPDMTREMFDAMPVRDAVAWNAMISAYARCGRSEDALMLFDEMLSSDAQPTESTMASVLSACARAGEIETGERVRRWIEDRGFGANVRLMNGLVDMYAKCGDLEAARVLFDGLRRPRGVVSWNVMIGGYARLERYEEALALFRRMQIVGEAEPNEVTLLGVIPACANLGALDVGRWIHAYVERMNVDSNVLIRTSLIDMYAKCGGIESAKQLDCKKD</sequence>
<accession>A0AAV9DZN1</accession>
<dbReference type="Proteomes" id="UP001180020">
    <property type="component" value="Unassembled WGS sequence"/>
</dbReference>
<keyword evidence="4" id="KW-1185">Reference proteome</keyword>
<evidence type="ECO:0000256" key="2">
    <source>
        <dbReference type="PROSITE-ProRule" id="PRU00708"/>
    </source>
</evidence>
<dbReference type="SUPFAM" id="SSF48452">
    <property type="entry name" value="TPR-like"/>
    <property type="match status" value="1"/>
</dbReference>
<protein>
    <submittedName>
        <fullName evidence="3">Pentatricopeptide repeat-containing protein</fullName>
    </submittedName>
</protein>
<dbReference type="AlphaFoldDB" id="A0AAV9DZN1"/>
<reference evidence="3" key="1">
    <citation type="journal article" date="2023" name="Nat. Commun.">
        <title>Diploid and tetraploid genomes of Acorus and the evolution of monocots.</title>
        <authorList>
            <person name="Ma L."/>
            <person name="Liu K.W."/>
            <person name="Li Z."/>
            <person name="Hsiao Y.Y."/>
            <person name="Qi Y."/>
            <person name="Fu T."/>
            <person name="Tang G.D."/>
            <person name="Zhang D."/>
            <person name="Sun W.H."/>
            <person name="Liu D.K."/>
            <person name="Li Y."/>
            <person name="Chen G.Z."/>
            <person name="Liu X.D."/>
            <person name="Liao X.Y."/>
            <person name="Jiang Y.T."/>
            <person name="Yu X."/>
            <person name="Hao Y."/>
            <person name="Huang J."/>
            <person name="Zhao X.W."/>
            <person name="Ke S."/>
            <person name="Chen Y.Y."/>
            <person name="Wu W.L."/>
            <person name="Hsu J.L."/>
            <person name="Lin Y.F."/>
            <person name="Huang M.D."/>
            <person name="Li C.Y."/>
            <person name="Huang L."/>
            <person name="Wang Z.W."/>
            <person name="Zhao X."/>
            <person name="Zhong W.Y."/>
            <person name="Peng D.H."/>
            <person name="Ahmad S."/>
            <person name="Lan S."/>
            <person name="Zhang J.S."/>
            <person name="Tsai W.C."/>
            <person name="Van de Peer Y."/>
            <person name="Liu Z.J."/>
        </authorList>
    </citation>
    <scope>NUCLEOTIDE SEQUENCE</scope>
    <source>
        <strain evidence="3">CP</strain>
    </source>
</reference>
<dbReference type="PROSITE" id="PS51375">
    <property type="entry name" value="PPR"/>
    <property type="match status" value="2"/>
</dbReference>
<dbReference type="Pfam" id="PF13041">
    <property type="entry name" value="PPR_2"/>
    <property type="match status" value="2"/>
</dbReference>
<dbReference type="GO" id="GO:0009451">
    <property type="term" value="P:RNA modification"/>
    <property type="evidence" value="ECO:0007669"/>
    <property type="project" value="InterPro"/>
</dbReference>